<dbReference type="Gene3D" id="3.40.50.920">
    <property type="match status" value="1"/>
</dbReference>
<dbReference type="InterPro" id="IPR002869">
    <property type="entry name" value="Pyrv_flavodox_OxRed_cen"/>
</dbReference>
<dbReference type="PANTHER" id="PTHR32154">
    <property type="entry name" value="PYRUVATE-FLAVODOXIN OXIDOREDUCTASE-RELATED"/>
    <property type="match status" value="1"/>
</dbReference>
<dbReference type="SUPFAM" id="SSF52922">
    <property type="entry name" value="TK C-terminal domain-like"/>
    <property type="match status" value="1"/>
</dbReference>
<protein>
    <submittedName>
        <fullName evidence="4">2-oxoglutarate ferredoxin oxidoreductase subunit alpha</fullName>
    </submittedName>
</protein>
<accession>A0A1X7KN58</accession>
<dbReference type="AlphaFoldDB" id="A0A1X7KN58"/>
<gene>
    <name evidence="4" type="ORF">SAMN06275492_1324</name>
</gene>
<dbReference type="GO" id="GO:0006979">
    <property type="term" value="P:response to oxidative stress"/>
    <property type="evidence" value="ECO:0007669"/>
    <property type="project" value="TreeGrafter"/>
</dbReference>
<dbReference type="InterPro" id="IPR022367">
    <property type="entry name" value="2-oxoacid/accept_OxRdtase_asu"/>
</dbReference>
<dbReference type="SUPFAM" id="SSF52518">
    <property type="entry name" value="Thiamin diphosphate-binding fold (THDP-binding)"/>
    <property type="match status" value="1"/>
</dbReference>
<organism evidence="4 5">
    <name type="scientific">Dethiosulfovibrio salsuginis</name>
    <dbReference type="NCBI Taxonomy" id="561720"/>
    <lineage>
        <taxon>Bacteria</taxon>
        <taxon>Thermotogati</taxon>
        <taxon>Synergistota</taxon>
        <taxon>Synergistia</taxon>
        <taxon>Synergistales</taxon>
        <taxon>Dethiosulfovibrionaceae</taxon>
        <taxon>Dethiosulfovibrio</taxon>
    </lineage>
</organism>
<evidence type="ECO:0000256" key="1">
    <source>
        <dbReference type="ARBA" id="ARBA00023002"/>
    </source>
</evidence>
<feature type="domain" description="Pyruvate flavodoxin/ferredoxin oxidoreductase pyrimidine binding" evidence="3">
    <location>
        <begin position="212"/>
        <end position="443"/>
    </location>
</feature>
<dbReference type="Gene3D" id="3.40.920.10">
    <property type="entry name" value="Pyruvate-ferredoxin oxidoreductase, PFOR, domain III"/>
    <property type="match status" value="1"/>
</dbReference>
<dbReference type="GO" id="GO:0016903">
    <property type="term" value="F:oxidoreductase activity, acting on the aldehyde or oxo group of donors"/>
    <property type="evidence" value="ECO:0007669"/>
    <property type="project" value="InterPro"/>
</dbReference>
<dbReference type="NCBIfam" id="TIGR03710">
    <property type="entry name" value="OAFO_sf"/>
    <property type="match status" value="1"/>
</dbReference>
<dbReference type="OrthoDB" id="9794954at2"/>
<feature type="domain" description="Pyruvate/ketoisovalerate oxidoreductase catalytic" evidence="2">
    <location>
        <begin position="16"/>
        <end position="176"/>
    </location>
</feature>
<dbReference type="InterPro" id="IPR019752">
    <property type="entry name" value="Pyrv/ketoisovalerate_OxRed_cat"/>
</dbReference>
<dbReference type="Pfam" id="PF01855">
    <property type="entry name" value="POR_N"/>
    <property type="match status" value="1"/>
</dbReference>
<dbReference type="Gene3D" id="3.40.50.970">
    <property type="match status" value="1"/>
</dbReference>
<keyword evidence="5" id="KW-1185">Reference proteome</keyword>
<dbReference type="InterPro" id="IPR009014">
    <property type="entry name" value="Transketo_C/PFOR_II"/>
</dbReference>
<evidence type="ECO:0000259" key="2">
    <source>
        <dbReference type="Pfam" id="PF01558"/>
    </source>
</evidence>
<dbReference type="Proteomes" id="UP000193355">
    <property type="component" value="Unassembled WGS sequence"/>
</dbReference>
<dbReference type="InterPro" id="IPR002880">
    <property type="entry name" value="Pyrv_Fd/Flavodoxin_OxRdtase_N"/>
</dbReference>
<dbReference type="SUPFAM" id="SSF53323">
    <property type="entry name" value="Pyruvate-ferredoxin oxidoreductase, PFOR, domain III"/>
    <property type="match status" value="1"/>
</dbReference>
<keyword evidence="1" id="KW-0560">Oxidoreductase</keyword>
<evidence type="ECO:0000313" key="4">
    <source>
        <dbReference type="EMBL" id="SMG42780.1"/>
    </source>
</evidence>
<name>A0A1X7KN58_9BACT</name>
<evidence type="ECO:0000259" key="3">
    <source>
        <dbReference type="Pfam" id="PF01855"/>
    </source>
</evidence>
<dbReference type="RefSeq" id="WP_085545279.1">
    <property type="nucleotide sequence ID" value="NZ_FXBB01000032.1"/>
</dbReference>
<dbReference type="CDD" id="cd07034">
    <property type="entry name" value="TPP_PYR_PFOR_IOR-alpha_like"/>
    <property type="match status" value="1"/>
</dbReference>
<dbReference type="InterPro" id="IPR029061">
    <property type="entry name" value="THDP-binding"/>
</dbReference>
<reference evidence="5" key="1">
    <citation type="submission" date="2017-04" db="EMBL/GenBank/DDBJ databases">
        <authorList>
            <person name="Varghese N."/>
            <person name="Submissions S."/>
        </authorList>
    </citation>
    <scope>NUCLEOTIDE SEQUENCE [LARGE SCALE GENOMIC DNA]</scope>
    <source>
        <strain evidence="5">USBA 82</strain>
    </source>
</reference>
<evidence type="ECO:0000313" key="5">
    <source>
        <dbReference type="Proteomes" id="UP000193355"/>
    </source>
</evidence>
<dbReference type="Pfam" id="PF01558">
    <property type="entry name" value="POR"/>
    <property type="match status" value="1"/>
</dbReference>
<dbReference type="EMBL" id="FXBB01000032">
    <property type="protein sequence ID" value="SMG42780.1"/>
    <property type="molecule type" value="Genomic_DNA"/>
</dbReference>
<dbReference type="PANTHER" id="PTHR32154:SF20">
    <property type="entry name" value="2-OXOGLUTARATE OXIDOREDUCTASE SUBUNIT KORA"/>
    <property type="match status" value="1"/>
</dbReference>
<sequence>MALDRDLSVVICGAAGLGVQTVEDILVRVLKRSGYHVFATREYMSRVRGGNNSTELRISSKPVDGLVDRIDLLVALSPGIRSNIQSRIDKDTVIVADGSVVTDQCLKEHLRFNDIPLTSMAKEAGSQLYSNVIAAGIVLGLTDSSEEEAVDFFRSRFGKKGDETVEQNASACKKGVTLGAEIRGRFPHLPSPSKGNTSDRKIVGGSEAVAMGAIAGGCDFVTAYPMAPATGVLGFAAKNALRLGIAVEQVEDEISAINMAVGASYAGASPLVTTSGGGFSLMYEGFSLAGVAETPLVVHLGQRPGPATGMATRTEQADLNLAVHAGHGEFPRLVMAPGTLEEAFQLTAKAFQMVHRYQVQSVILTDQYILNTIKDVPTEAFSAPEPDKCIVKSNPKYRRYEDTADGISPRAIPGYGDGLVGCDSHEHDEEGHVFEDFELRVRMSDKRFKKERWLKEDGVPGKLSGPDSWTRLIVCWGSTGPMVEEALEELKLSDTALLRIRQIWPMMDQDLALIQSAKELIVVEGNHDGQLEGQIRKLTGKEADGHLRNYCGLQFSVEQVREGLSRITDQEE</sequence>
<proteinExistence type="predicted"/>
<dbReference type="STRING" id="561720.SAMN06275492_1324"/>
<dbReference type="InterPro" id="IPR050722">
    <property type="entry name" value="Pyruvate:ferred/Flavod_OxRd"/>
</dbReference>